<evidence type="ECO:0000313" key="1">
    <source>
        <dbReference type="EMBL" id="KDR69025.1"/>
    </source>
</evidence>
<sequence length="130" mass="15248">MKKFVNLSTLERTIPAPISRLHDDLLWQVFSLNVLEDTVITYEIYAQSDISLIIARRTSQVCTIWRRVMLSSSLIWAKTINLKHLGQKNDKWRNEVLKRTGNALLSVIGNADEEKRTTEFFMTIWNNHWT</sequence>
<gene>
    <name evidence="1" type="ORF">GALMADRAFT_256261</name>
</gene>
<organism evidence="1 2">
    <name type="scientific">Galerina marginata (strain CBS 339.88)</name>
    <dbReference type="NCBI Taxonomy" id="685588"/>
    <lineage>
        <taxon>Eukaryota</taxon>
        <taxon>Fungi</taxon>
        <taxon>Dikarya</taxon>
        <taxon>Basidiomycota</taxon>
        <taxon>Agaricomycotina</taxon>
        <taxon>Agaricomycetes</taxon>
        <taxon>Agaricomycetidae</taxon>
        <taxon>Agaricales</taxon>
        <taxon>Agaricineae</taxon>
        <taxon>Strophariaceae</taxon>
        <taxon>Galerina</taxon>
    </lineage>
</organism>
<name>A0A067SDM4_GALM3</name>
<dbReference type="OrthoDB" id="3066755at2759"/>
<reference evidence="2" key="1">
    <citation type="journal article" date="2014" name="Proc. Natl. Acad. Sci. U.S.A.">
        <title>Extensive sampling of basidiomycete genomes demonstrates inadequacy of the white-rot/brown-rot paradigm for wood decay fungi.</title>
        <authorList>
            <person name="Riley R."/>
            <person name="Salamov A.A."/>
            <person name="Brown D.W."/>
            <person name="Nagy L.G."/>
            <person name="Floudas D."/>
            <person name="Held B.W."/>
            <person name="Levasseur A."/>
            <person name="Lombard V."/>
            <person name="Morin E."/>
            <person name="Otillar R."/>
            <person name="Lindquist E.A."/>
            <person name="Sun H."/>
            <person name="LaButti K.M."/>
            <person name="Schmutz J."/>
            <person name="Jabbour D."/>
            <person name="Luo H."/>
            <person name="Baker S.E."/>
            <person name="Pisabarro A.G."/>
            <person name="Walton J.D."/>
            <person name="Blanchette R.A."/>
            <person name="Henrissat B."/>
            <person name="Martin F."/>
            <person name="Cullen D."/>
            <person name="Hibbett D.S."/>
            <person name="Grigoriev I.V."/>
        </authorList>
    </citation>
    <scope>NUCLEOTIDE SEQUENCE [LARGE SCALE GENOMIC DNA]</scope>
    <source>
        <strain evidence="2">CBS 339.88</strain>
    </source>
</reference>
<keyword evidence="2" id="KW-1185">Reference proteome</keyword>
<dbReference type="Proteomes" id="UP000027222">
    <property type="component" value="Unassembled WGS sequence"/>
</dbReference>
<dbReference type="HOGENOM" id="CLU_1938324_0_0_1"/>
<dbReference type="AlphaFoldDB" id="A0A067SDM4"/>
<accession>A0A067SDM4</accession>
<protein>
    <recommendedName>
        <fullName evidence="3">F-box domain-containing protein</fullName>
    </recommendedName>
</protein>
<proteinExistence type="predicted"/>
<evidence type="ECO:0000313" key="2">
    <source>
        <dbReference type="Proteomes" id="UP000027222"/>
    </source>
</evidence>
<dbReference type="EMBL" id="KL142404">
    <property type="protein sequence ID" value="KDR69025.1"/>
    <property type="molecule type" value="Genomic_DNA"/>
</dbReference>
<evidence type="ECO:0008006" key="3">
    <source>
        <dbReference type="Google" id="ProtNLM"/>
    </source>
</evidence>